<feature type="signal peptide" evidence="1">
    <location>
        <begin position="1"/>
        <end position="17"/>
    </location>
</feature>
<evidence type="ECO:0000256" key="1">
    <source>
        <dbReference type="SAM" id="SignalP"/>
    </source>
</evidence>
<keyword evidence="3" id="KW-1185">Reference proteome</keyword>
<evidence type="ECO:0000313" key="3">
    <source>
        <dbReference type="Proteomes" id="UP001278766"/>
    </source>
</evidence>
<gene>
    <name evidence="2" type="ORF">B0H64DRAFT_50629</name>
</gene>
<accession>A0AAE0LNC9</accession>
<name>A0AAE0LNC9_9PEZI</name>
<sequence>MQLLSVFLSATALLGQAASGYHLLNMHVARPEPNAVTGYARLEFAALDAFVVLSFNPAQPFAQIQLDAKGHLGNDFVFREVEPDEWHMLSRVATSIQENDITGPFAIEADGRFVYKGEGGSVWNACGNRDNGLRLHMRMKGKRTEICEYQDITIKATKFD</sequence>
<dbReference type="Proteomes" id="UP001278766">
    <property type="component" value="Unassembled WGS sequence"/>
</dbReference>
<reference evidence="2" key="2">
    <citation type="submission" date="2023-06" db="EMBL/GenBank/DDBJ databases">
        <authorList>
            <consortium name="Lawrence Berkeley National Laboratory"/>
            <person name="Haridas S."/>
            <person name="Hensen N."/>
            <person name="Bonometti L."/>
            <person name="Westerberg I."/>
            <person name="Brannstrom I.O."/>
            <person name="Guillou S."/>
            <person name="Cros-Aarteil S."/>
            <person name="Calhoun S."/>
            <person name="Kuo A."/>
            <person name="Mondo S."/>
            <person name="Pangilinan J."/>
            <person name="Riley R."/>
            <person name="Labutti K."/>
            <person name="Andreopoulos B."/>
            <person name="Lipzen A."/>
            <person name="Chen C."/>
            <person name="Yanf M."/>
            <person name="Daum C."/>
            <person name="Ng V."/>
            <person name="Clum A."/>
            <person name="Steindorff A."/>
            <person name="Ohm R."/>
            <person name="Martin F."/>
            <person name="Silar P."/>
            <person name="Natvig D."/>
            <person name="Lalanne C."/>
            <person name="Gautier V."/>
            <person name="Ament-Velasquez S.L."/>
            <person name="Kruys A."/>
            <person name="Hutchinson M.I."/>
            <person name="Powell A.J."/>
            <person name="Barry K."/>
            <person name="Miller A.N."/>
            <person name="Grigoriev I.V."/>
            <person name="Debuchy R."/>
            <person name="Gladieux P."/>
            <person name="Thoren M.H."/>
            <person name="Johannesson H."/>
        </authorList>
    </citation>
    <scope>NUCLEOTIDE SEQUENCE</scope>
    <source>
        <strain evidence="2">CBS 168.71</strain>
    </source>
</reference>
<dbReference type="GeneID" id="87845301"/>
<feature type="chain" id="PRO_5042287813" evidence="1">
    <location>
        <begin position="18"/>
        <end position="160"/>
    </location>
</feature>
<reference evidence="2" key="1">
    <citation type="journal article" date="2023" name="Mol. Phylogenet. Evol.">
        <title>Genome-scale phylogeny and comparative genomics of the fungal order Sordariales.</title>
        <authorList>
            <person name="Hensen N."/>
            <person name="Bonometti L."/>
            <person name="Westerberg I."/>
            <person name="Brannstrom I.O."/>
            <person name="Guillou S."/>
            <person name="Cros-Aarteil S."/>
            <person name="Calhoun S."/>
            <person name="Haridas S."/>
            <person name="Kuo A."/>
            <person name="Mondo S."/>
            <person name="Pangilinan J."/>
            <person name="Riley R."/>
            <person name="LaButti K."/>
            <person name="Andreopoulos B."/>
            <person name="Lipzen A."/>
            <person name="Chen C."/>
            <person name="Yan M."/>
            <person name="Daum C."/>
            <person name="Ng V."/>
            <person name="Clum A."/>
            <person name="Steindorff A."/>
            <person name="Ohm R.A."/>
            <person name="Martin F."/>
            <person name="Silar P."/>
            <person name="Natvig D.O."/>
            <person name="Lalanne C."/>
            <person name="Gautier V."/>
            <person name="Ament-Velasquez S.L."/>
            <person name="Kruys A."/>
            <person name="Hutchinson M.I."/>
            <person name="Powell A.J."/>
            <person name="Barry K."/>
            <person name="Miller A.N."/>
            <person name="Grigoriev I.V."/>
            <person name="Debuchy R."/>
            <person name="Gladieux P."/>
            <person name="Hiltunen Thoren M."/>
            <person name="Johannesson H."/>
        </authorList>
    </citation>
    <scope>NUCLEOTIDE SEQUENCE</scope>
    <source>
        <strain evidence="2">CBS 168.71</strain>
    </source>
</reference>
<protein>
    <submittedName>
        <fullName evidence="2">Uncharacterized protein</fullName>
    </submittedName>
</protein>
<dbReference type="EMBL" id="JAUEPN010000011">
    <property type="protein sequence ID" value="KAK3291004.1"/>
    <property type="molecule type" value="Genomic_DNA"/>
</dbReference>
<dbReference type="AlphaFoldDB" id="A0AAE0LNC9"/>
<organism evidence="2 3">
    <name type="scientific">Chaetomium fimeti</name>
    <dbReference type="NCBI Taxonomy" id="1854472"/>
    <lineage>
        <taxon>Eukaryota</taxon>
        <taxon>Fungi</taxon>
        <taxon>Dikarya</taxon>
        <taxon>Ascomycota</taxon>
        <taxon>Pezizomycotina</taxon>
        <taxon>Sordariomycetes</taxon>
        <taxon>Sordariomycetidae</taxon>
        <taxon>Sordariales</taxon>
        <taxon>Chaetomiaceae</taxon>
        <taxon>Chaetomium</taxon>
    </lineage>
</organism>
<keyword evidence="1" id="KW-0732">Signal</keyword>
<comment type="caution">
    <text evidence="2">The sequence shown here is derived from an EMBL/GenBank/DDBJ whole genome shotgun (WGS) entry which is preliminary data.</text>
</comment>
<dbReference type="RefSeq" id="XP_062654518.1">
    <property type="nucleotide sequence ID" value="XM_062808353.1"/>
</dbReference>
<proteinExistence type="predicted"/>
<evidence type="ECO:0000313" key="2">
    <source>
        <dbReference type="EMBL" id="KAK3291004.1"/>
    </source>
</evidence>